<keyword evidence="2" id="KW-1185">Reference proteome</keyword>
<name>A0A4Z0FB04_9GAMM</name>
<protein>
    <submittedName>
        <fullName evidence="1">Uncharacterized protein</fullName>
    </submittedName>
</protein>
<comment type="caution">
    <text evidence="1">The sequence shown here is derived from an EMBL/GenBank/DDBJ whole genome shotgun (WGS) entry which is preliminary data.</text>
</comment>
<sequence>MIDCALVVMPVRRLDHYAAGHAVGREPFELPDARADLLLNGQAAVQIAVSSRGLARAPSKRWIAGAGSHRMIPAGTGSLR</sequence>
<dbReference type="EMBL" id="SRIO01000004">
    <property type="protein sequence ID" value="TFZ83364.1"/>
    <property type="molecule type" value="Genomic_DNA"/>
</dbReference>
<evidence type="ECO:0000313" key="2">
    <source>
        <dbReference type="Proteomes" id="UP000297890"/>
    </source>
</evidence>
<accession>A0A4Z0FB04</accession>
<organism evidence="1 2">
    <name type="scientific">Candidatus Macondimonas diazotrophica</name>
    <dbReference type="NCBI Taxonomy" id="2305248"/>
    <lineage>
        <taxon>Bacteria</taxon>
        <taxon>Pseudomonadati</taxon>
        <taxon>Pseudomonadota</taxon>
        <taxon>Gammaproteobacteria</taxon>
        <taxon>Chromatiales</taxon>
        <taxon>Ectothiorhodospiraceae</taxon>
        <taxon>Candidatus Macondimonas</taxon>
    </lineage>
</organism>
<dbReference type="RefSeq" id="WP_135281244.1">
    <property type="nucleotide sequence ID" value="NZ_SRIO01000004.1"/>
</dbReference>
<gene>
    <name evidence="1" type="ORF">E4680_04765</name>
</gene>
<reference evidence="1 2" key="1">
    <citation type="journal article" date="2019" name="ISME J.">
        <title>Candidatus Macondimonas diazotrophica, a novel gammaproteobacterial genus dominating crude-oil-contaminated coastal sediments.</title>
        <authorList>
            <person name="Karthikeyan S."/>
            <person name="Konstantinidis K."/>
        </authorList>
    </citation>
    <scope>NUCLEOTIDE SEQUENCE [LARGE SCALE GENOMIC DNA]</scope>
    <source>
        <strain evidence="1 2">KTK01</strain>
    </source>
</reference>
<dbReference type="Proteomes" id="UP000297890">
    <property type="component" value="Unassembled WGS sequence"/>
</dbReference>
<dbReference type="AlphaFoldDB" id="A0A4Z0FB04"/>
<evidence type="ECO:0000313" key="1">
    <source>
        <dbReference type="EMBL" id="TFZ83364.1"/>
    </source>
</evidence>
<proteinExistence type="predicted"/>